<sequence length="438" mass="46513">MEVVCPFCHNHFPILLMLEHLADQHAGVLERPHCPVCMRGPGMPGYTASFVEHLVIHLEVCIPTREVLITSPASLPHLPSAGQVPPSFGGGMPAMGGLGFPPPGQPPFMIRAPSPARSRSRSPHRREGSEAEEDGSGSPRSPRADSLSPPGSPRIEVVSPPAAAPAKASSSLAEAAASAQDIKQEIRRRLEERRKKSATARARRAERKAEAPEEGAEKPVAAPTSVAAPAPVSASLPAPPENAGRGSDTANSSSVAPAAAQSAPGAAEPPLSADVQAGLLCFARVRPVEALRSHLNRAASSVALLMGLPAAVAPVLEEPKAAKEPLFFRTGARGDSGQPVAPAEASCPEAPRSQPEPARLGPKKKQTECREPREPREPPREPRKKDTEPEPGPSFEELLRGRARELREERQPEQRQLFRGPGDAEQRSGARLRLRTAR</sequence>
<evidence type="ECO:0000313" key="3">
    <source>
        <dbReference type="EMBL" id="KAJ4463018.1"/>
    </source>
</evidence>
<dbReference type="InterPro" id="IPR008598">
    <property type="entry name" value="Di19_Zn-bd"/>
</dbReference>
<feature type="compositionally biased region" description="Basic and acidic residues" evidence="1">
    <location>
        <begin position="182"/>
        <end position="194"/>
    </location>
</feature>
<accession>A0ABQ8UV88</accession>
<reference evidence="3" key="1">
    <citation type="journal article" date="2022" name="bioRxiv">
        <title>Genomics of Preaxostyla Flagellates Illuminates Evolutionary Transitions and the Path Towards Mitochondrial Loss.</title>
        <authorList>
            <person name="Novak L.V.F."/>
            <person name="Treitli S.C."/>
            <person name="Pyrih J."/>
            <person name="Halakuc P."/>
            <person name="Pipaliya S.V."/>
            <person name="Vacek V."/>
            <person name="Brzon O."/>
            <person name="Soukal P."/>
            <person name="Eme L."/>
            <person name="Dacks J.B."/>
            <person name="Karnkowska A."/>
            <person name="Elias M."/>
            <person name="Hampl V."/>
        </authorList>
    </citation>
    <scope>NUCLEOTIDE SEQUENCE</scope>
    <source>
        <strain evidence="3">RCP-MX</strain>
    </source>
</reference>
<feature type="compositionally biased region" description="Gly residues" evidence="1">
    <location>
        <begin position="88"/>
        <end position="99"/>
    </location>
</feature>
<organism evidence="3 4">
    <name type="scientific">Paratrimastix pyriformis</name>
    <dbReference type="NCBI Taxonomy" id="342808"/>
    <lineage>
        <taxon>Eukaryota</taxon>
        <taxon>Metamonada</taxon>
        <taxon>Preaxostyla</taxon>
        <taxon>Paratrimastigidae</taxon>
        <taxon>Paratrimastix</taxon>
    </lineage>
</organism>
<dbReference type="Pfam" id="PF05605">
    <property type="entry name" value="zf-Di19"/>
    <property type="match status" value="1"/>
</dbReference>
<name>A0ABQ8UV88_9EUKA</name>
<feature type="compositionally biased region" description="Low complexity" evidence="1">
    <location>
        <begin position="250"/>
        <end position="270"/>
    </location>
</feature>
<feature type="compositionally biased region" description="Basic and acidic residues" evidence="1">
    <location>
        <begin position="207"/>
        <end position="217"/>
    </location>
</feature>
<evidence type="ECO:0000256" key="1">
    <source>
        <dbReference type="SAM" id="MobiDB-lite"/>
    </source>
</evidence>
<proteinExistence type="predicted"/>
<gene>
    <name evidence="3" type="ORF">PAPYR_259</name>
</gene>
<dbReference type="EMBL" id="JAPMOS010000001">
    <property type="protein sequence ID" value="KAJ4463018.1"/>
    <property type="molecule type" value="Genomic_DNA"/>
</dbReference>
<comment type="caution">
    <text evidence="3">The sequence shown here is derived from an EMBL/GenBank/DDBJ whole genome shotgun (WGS) entry which is preliminary data.</text>
</comment>
<evidence type="ECO:0000259" key="2">
    <source>
        <dbReference type="Pfam" id="PF05605"/>
    </source>
</evidence>
<feature type="compositionally biased region" description="Basic and acidic residues" evidence="1">
    <location>
        <begin position="397"/>
        <end position="413"/>
    </location>
</feature>
<feature type="compositionally biased region" description="Low complexity" evidence="1">
    <location>
        <begin position="218"/>
        <end position="236"/>
    </location>
</feature>
<feature type="region of interest" description="Disordered" evidence="1">
    <location>
        <begin position="327"/>
        <end position="438"/>
    </location>
</feature>
<feature type="compositionally biased region" description="Basic and acidic residues" evidence="1">
    <location>
        <begin position="365"/>
        <end position="388"/>
    </location>
</feature>
<evidence type="ECO:0000313" key="4">
    <source>
        <dbReference type="Proteomes" id="UP001141327"/>
    </source>
</evidence>
<feature type="compositionally biased region" description="Low complexity" evidence="1">
    <location>
        <begin position="107"/>
        <end position="117"/>
    </location>
</feature>
<feature type="compositionally biased region" description="Basic residues" evidence="1">
    <location>
        <begin position="195"/>
        <end position="206"/>
    </location>
</feature>
<keyword evidence="4" id="KW-1185">Reference proteome</keyword>
<feature type="region of interest" description="Disordered" evidence="1">
    <location>
        <begin position="80"/>
        <end position="271"/>
    </location>
</feature>
<feature type="domain" description="Di19 zinc-binding" evidence="2">
    <location>
        <begin position="2"/>
        <end position="57"/>
    </location>
</feature>
<protein>
    <recommendedName>
        <fullName evidence="2">Di19 zinc-binding domain-containing protein</fullName>
    </recommendedName>
</protein>
<feature type="compositionally biased region" description="Low complexity" evidence="1">
    <location>
        <begin position="159"/>
        <end position="179"/>
    </location>
</feature>
<dbReference type="Proteomes" id="UP001141327">
    <property type="component" value="Unassembled WGS sequence"/>
</dbReference>